<feature type="domain" description="NolW-like" evidence="14">
    <location>
        <begin position="199"/>
        <end position="261"/>
    </location>
</feature>
<dbReference type="InterPro" id="IPR049371">
    <property type="entry name" value="GspD-like_N0"/>
</dbReference>
<dbReference type="PANTHER" id="PTHR30332:SF24">
    <property type="entry name" value="SECRETIN GSPD-RELATED"/>
    <property type="match status" value="1"/>
</dbReference>
<evidence type="ECO:0000256" key="8">
    <source>
        <dbReference type="ARBA" id="ARBA00023136"/>
    </source>
</evidence>
<evidence type="ECO:0000256" key="7">
    <source>
        <dbReference type="ARBA" id="ARBA00022927"/>
    </source>
</evidence>
<feature type="signal peptide" evidence="12">
    <location>
        <begin position="1"/>
        <end position="26"/>
    </location>
</feature>
<sequence>MKFFNTRWLAASCLILSFAMPQALVAAPVNSPLAQNKVQLTQSFQQAELETVIEAVAKLTGKNFIIDPRVKGKVTLYAPEPMAPEDLYETLLSILRVHGFVAIPGKTAIQIIPANTARDQVPYDFKGAEESDWITEVLTVNNVDASKLVAVLRPLVARDGHLVALSDSNKLIITDSLINVERVKTILKRVDVDESAGYEVIKLEYASAEDLVQTIKKIAPKSASNAVNISFDERSNKIIMAGDLTKRREIRILIAELDVKVPSEGNVQVIYLHYAKAKDLVPVLQKISTNRSLLNSAAANDGGATEVPATAEATAETKPSGVKVTQLDDKTLKSRISIEAEERMNAIVISAPPSVVTALKTVIKQLDIRRAQVLIEAILVEVSESKQAELGVEWGAAGPNGVGLINFSGTLPTIVGSIAAGTPATGVTALGRGASTVVGEVSADNTGWGALIRALNSDTGSNILATPSLLTLDNEEAEIVVGKEVPFQTGSYTGTGTSTTPTNPFNTIERKNVGLSLKVTPQINEGNEVFLEIDQEVSDVLPKGDAVDIQTSKRQIKTSIIVGDGNMIVLGGLLSEKETEVESKVPGLGDLPLIGGLFRSTSNQREKVNLMIFLRPVIVRNNEMSDYYSSKKYSYIRDEQSRVLEQDSGLLNGLRPRMPSEQQWKNSEPAKPYVSELEAKKQADLDAEKAKQAAVKAAPEKTFAEELLGL</sequence>
<dbReference type="GO" id="GO:0015627">
    <property type="term" value="C:type II protein secretion system complex"/>
    <property type="evidence" value="ECO:0007669"/>
    <property type="project" value="InterPro"/>
</dbReference>
<evidence type="ECO:0000256" key="2">
    <source>
        <dbReference type="ARBA" id="ARBA00006980"/>
    </source>
</evidence>
<evidence type="ECO:0000256" key="12">
    <source>
        <dbReference type="SAM" id="SignalP"/>
    </source>
</evidence>
<dbReference type="AlphaFoldDB" id="A0A6F8PKQ8"/>
<accession>A0A6F8PKQ8</accession>
<dbReference type="GO" id="GO:0015628">
    <property type="term" value="P:protein secretion by the type II secretion system"/>
    <property type="evidence" value="ECO:0007669"/>
    <property type="project" value="InterPro"/>
</dbReference>
<keyword evidence="7" id="KW-0653">Protein transport</keyword>
<dbReference type="Gene3D" id="3.30.1370.120">
    <property type="match status" value="3"/>
</dbReference>
<evidence type="ECO:0000256" key="4">
    <source>
        <dbReference type="ARBA" id="ARBA00022452"/>
    </source>
</evidence>
<keyword evidence="4" id="KW-1134">Transmembrane beta strand</keyword>
<dbReference type="PANTHER" id="PTHR30332">
    <property type="entry name" value="PROBABLE GENERAL SECRETION PATHWAY PROTEIN D"/>
    <property type="match status" value="1"/>
</dbReference>
<evidence type="ECO:0000256" key="10">
    <source>
        <dbReference type="RuleBase" id="RU004004"/>
    </source>
</evidence>
<dbReference type="InterPro" id="IPR004846">
    <property type="entry name" value="T2SS/T3SS_dom"/>
</dbReference>
<dbReference type="InterPro" id="IPR050810">
    <property type="entry name" value="Bact_Secretion_Sys_Channel"/>
</dbReference>
<organism evidence="16 17">
    <name type="scientific">Thiosulfativibrio zosterae</name>
    <dbReference type="NCBI Taxonomy" id="2675053"/>
    <lineage>
        <taxon>Bacteria</taxon>
        <taxon>Pseudomonadati</taxon>
        <taxon>Pseudomonadota</taxon>
        <taxon>Gammaproteobacteria</taxon>
        <taxon>Thiotrichales</taxon>
        <taxon>Piscirickettsiaceae</taxon>
        <taxon>Thiosulfativibrio</taxon>
    </lineage>
</organism>
<keyword evidence="9" id="KW-0998">Cell outer membrane</keyword>
<keyword evidence="17" id="KW-1185">Reference proteome</keyword>
<feature type="region of interest" description="Disordered" evidence="11">
    <location>
        <begin position="651"/>
        <end position="673"/>
    </location>
</feature>
<dbReference type="KEGG" id="tzo:THMIRHAT_04120"/>
<feature type="chain" id="PRO_5026291760" evidence="12">
    <location>
        <begin position="27"/>
        <end position="710"/>
    </location>
</feature>
<dbReference type="InterPro" id="IPR001775">
    <property type="entry name" value="GspD/PilQ"/>
</dbReference>
<dbReference type="InterPro" id="IPR038591">
    <property type="entry name" value="NolW-like_sf"/>
</dbReference>
<gene>
    <name evidence="16" type="ORF">THMIRHAT_04120</name>
</gene>
<evidence type="ECO:0000256" key="3">
    <source>
        <dbReference type="ARBA" id="ARBA00022448"/>
    </source>
</evidence>
<dbReference type="GO" id="GO:0009279">
    <property type="term" value="C:cell outer membrane"/>
    <property type="evidence" value="ECO:0007669"/>
    <property type="project" value="UniProtKB-SubCell"/>
</dbReference>
<evidence type="ECO:0000259" key="13">
    <source>
        <dbReference type="Pfam" id="PF00263"/>
    </source>
</evidence>
<evidence type="ECO:0000259" key="15">
    <source>
        <dbReference type="Pfam" id="PF21305"/>
    </source>
</evidence>
<evidence type="ECO:0000313" key="17">
    <source>
        <dbReference type="Proteomes" id="UP000501466"/>
    </source>
</evidence>
<keyword evidence="5" id="KW-0812">Transmembrane</keyword>
<reference evidence="17" key="1">
    <citation type="submission" date="2019-11" db="EMBL/GenBank/DDBJ databases">
        <title>Isolation and characterization of two novel species in the genus Thiomicrorhabdus.</title>
        <authorList>
            <person name="Mochizuki J."/>
            <person name="Kojima H."/>
            <person name="Fukui M."/>
        </authorList>
    </citation>
    <scope>NUCLEOTIDE SEQUENCE [LARGE SCALE GENOMIC DNA]</scope>
    <source>
        <strain evidence="17">AkT22</strain>
    </source>
</reference>
<dbReference type="Pfam" id="PF21305">
    <property type="entry name" value="type_II_gspD_N0"/>
    <property type="match status" value="1"/>
</dbReference>
<feature type="domain" description="NolW-like" evidence="14">
    <location>
        <begin position="267"/>
        <end position="372"/>
    </location>
</feature>
<dbReference type="Pfam" id="PF00263">
    <property type="entry name" value="Secretin"/>
    <property type="match status" value="1"/>
</dbReference>
<dbReference type="EMBL" id="AP021888">
    <property type="protein sequence ID" value="BBP42666.1"/>
    <property type="molecule type" value="Genomic_DNA"/>
</dbReference>
<evidence type="ECO:0000259" key="14">
    <source>
        <dbReference type="Pfam" id="PF03958"/>
    </source>
</evidence>
<feature type="domain" description="NolW-like" evidence="14">
    <location>
        <begin position="135"/>
        <end position="194"/>
    </location>
</feature>
<evidence type="ECO:0000313" key="16">
    <source>
        <dbReference type="EMBL" id="BBP42666.1"/>
    </source>
</evidence>
<feature type="domain" description="Type II/III secretion system secretin-like" evidence="13">
    <location>
        <begin position="454"/>
        <end position="620"/>
    </location>
</feature>
<comment type="subcellular location">
    <subcellularLocation>
        <location evidence="1 10">Cell outer membrane</location>
    </subcellularLocation>
</comment>
<keyword evidence="3 10" id="KW-0813">Transport</keyword>
<evidence type="ECO:0000256" key="5">
    <source>
        <dbReference type="ARBA" id="ARBA00022692"/>
    </source>
</evidence>
<keyword evidence="8" id="KW-0472">Membrane</keyword>
<name>A0A6F8PKQ8_9GAMM</name>
<comment type="similarity">
    <text evidence="2">Belongs to the bacterial secretin family. GSP D subfamily.</text>
</comment>
<evidence type="ECO:0000256" key="11">
    <source>
        <dbReference type="SAM" id="MobiDB-lite"/>
    </source>
</evidence>
<dbReference type="Pfam" id="PF03958">
    <property type="entry name" value="Secretin_N"/>
    <property type="match status" value="3"/>
</dbReference>
<protein>
    <submittedName>
        <fullName evidence="16">Type II secretion system protein GspD</fullName>
    </submittedName>
</protein>
<dbReference type="InterPro" id="IPR005644">
    <property type="entry name" value="NolW-like"/>
</dbReference>
<dbReference type="PRINTS" id="PR01032">
    <property type="entry name" value="PHAGEIV"/>
</dbReference>
<dbReference type="NCBIfam" id="TIGR02517">
    <property type="entry name" value="type_II_gspD"/>
    <property type="match status" value="1"/>
</dbReference>
<dbReference type="InterPro" id="IPR013356">
    <property type="entry name" value="T2SS_GspD"/>
</dbReference>
<keyword evidence="6 12" id="KW-0732">Signal</keyword>
<evidence type="ECO:0000256" key="9">
    <source>
        <dbReference type="ARBA" id="ARBA00023237"/>
    </source>
</evidence>
<dbReference type="PRINTS" id="PR00811">
    <property type="entry name" value="BCTERIALGSPD"/>
</dbReference>
<dbReference type="Proteomes" id="UP000501466">
    <property type="component" value="Chromosome"/>
</dbReference>
<proteinExistence type="inferred from homology"/>
<evidence type="ECO:0000256" key="6">
    <source>
        <dbReference type="ARBA" id="ARBA00022729"/>
    </source>
</evidence>
<feature type="domain" description="GspD-like N0" evidence="15">
    <location>
        <begin position="43"/>
        <end position="110"/>
    </location>
</feature>
<dbReference type="RefSeq" id="WP_243831474.1">
    <property type="nucleotide sequence ID" value="NZ_AP021888.1"/>
</dbReference>
<evidence type="ECO:0000256" key="1">
    <source>
        <dbReference type="ARBA" id="ARBA00004442"/>
    </source>
</evidence>